<sequence>MAAEIVTSAVAQEAVNQVLSRFKDRCEQNSEAKDRIERMEMAHIKLEAALQTSNKWNITTRAPLLRWQSKLKRAVQECDHTLRRCRQRLQEEEEMQNSVRSSSFPKQIAYAARSFVSSIFSRGSEDELRSSAAVRRFERYADGASEFLRYVELGGTPRRYMFFDPLIRHLLAGKGTKYCFVRGSQHLSFLLQPFRTHDHGVDGNLVLLLKDSNASENNFLLALNFRLSESIDIVGVAVSCLQLFIPHLSSTVEAVKTKLTQLPTQDLCWVSSVCERQNNLYRTCSKWLQPNPLCCQQQDHYYAQSYNATSSSSESLLCDIYLEPVMFVYLLAHVSLSVEKNKQRAVIDEESETSLTRDFPYLKFGMHFWPHTSFQDLPPRVEGSATEMINGEAVQHGSFCANISCFEQLCKMMLPKAVDCLHGNVAATSYQMLWKSKHGGAFLRVEKIPCRLTTQKDMGGKRSERQQVKKVQGWASANNEFMNSWIAHAPAKFLGSAMDWIQAEKRLPQPLLFITNSCVHDCPIKFFSLQYYRSFASKIKSFSMFNA</sequence>
<dbReference type="EMBL" id="CAJGYO010000009">
    <property type="protein sequence ID" value="CAD6253517.1"/>
    <property type="molecule type" value="Genomic_DNA"/>
</dbReference>
<comment type="caution">
    <text evidence="1">The sequence shown here is derived from an EMBL/GenBank/DDBJ whole genome shotgun (WGS) entry which is preliminary data.</text>
</comment>
<dbReference type="OrthoDB" id="688242at2759"/>
<accession>A0A811QCY3</accession>
<gene>
    <name evidence="1" type="ORF">NCGR_LOCUS37142</name>
</gene>
<dbReference type="PANTHER" id="PTHR33377">
    <property type="entry name" value="OS10G0134700 PROTEIN-RELATED"/>
    <property type="match status" value="1"/>
</dbReference>
<dbReference type="SMART" id="SM01157">
    <property type="entry name" value="DUF1719"/>
    <property type="match status" value="1"/>
</dbReference>
<dbReference type="AlphaFoldDB" id="A0A811QCY3"/>
<reference evidence="1" key="1">
    <citation type="submission" date="2020-10" db="EMBL/GenBank/DDBJ databases">
        <authorList>
            <person name="Han B."/>
            <person name="Lu T."/>
            <person name="Zhao Q."/>
            <person name="Huang X."/>
            <person name="Zhao Y."/>
        </authorList>
    </citation>
    <scope>NUCLEOTIDE SEQUENCE</scope>
</reference>
<dbReference type="PANTHER" id="PTHR33377:SF99">
    <property type="entry name" value="OSJNBB0004G23.8-LIKE PROTEIN"/>
    <property type="match status" value="1"/>
</dbReference>
<evidence type="ECO:0000313" key="1">
    <source>
        <dbReference type="EMBL" id="CAD6253517.1"/>
    </source>
</evidence>
<evidence type="ECO:0000313" key="2">
    <source>
        <dbReference type="Proteomes" id="UP000604825"/>
    </source>
</evidence>
<protein>
    <submittedName>
        <fullName evidence="1">Uncharacterized protein</fullName>
    </submittedName>
</protein>
<proteinExistence type="predicted"/>
<keyword evidence="2" id="KW-1185">Reference proteome</keyword>
<organism evidence="1 2">
    <name type="scientific">Miscanthus lutarioriparius</name>
    <dbReference type="NCBI Taxonomy" id="422564"/>
    <lineage>
        <taxon>Eukaryota</taxon>
        <taxon>Viridiplantae</taxon>
        <taxon>Streptophyta</taxon>
        <taxon>Embryophyta</taxon>
        <taxon>Tracheophyta</taxon>
        <taxon>Spermatophyta</taxon>
        <taxon>Magnoliopsida</taxon>
        <taxon>Liliopsida</taxon>
        <taxon>Poales</taxon>
        <taxon>Poaceae</taxon>
        <taxon>PACMAD clade</taxon>
        <taxon>Panicoideae</taxon>
        <taxon>Andropogonodae</taxon>
        <taxon>Andropogoneae</taxon>
        <taxon>Saccharinae</taxon>
        <taxon>Miscanthus</taxon>
    </lineage>
</organism>
<name>A0A811QCY3_9POAL</name>
<dbReference type="Pfam" id="PF08224">
    <property type="entry name" value="DUF1719"/>
    <property type="match status" value="1"/>
</dbReference>
<dbReference type="InterPro" id="IPR013181">
    <property type="entry name" value="DUF1719"/>
</dbReference>
<dbReference type="Proteomes" id="UP000604825">
    <property type="component" value="Unassembled WGS sequence"/>
</dbReference>